<evidence type="ECO:0000313" key="1">
    <source>
        <dbReference type="EMBL" id="GFO42807.1"/>
    </source>
</evidence>
<organism evidence="1 2">
    <name type="scientific">Plakobranchus ocellatus</name>
    <dbReference type="NCBI Taxonomy" id="259542"/>
    <lineage>
        <taxon>Eukaryota</taxon>
        <taxon>Metazoa</taxon>
        <taxon>Spiralia</taxon>
        <taxon>Lophotrochozoa</taxon>
        <taxon>Mollusca</taxon>
        <taxon>Gastropoda</taxon>
        <taxon>Heterobranchia</taxon>
        <taxon>Euthyneura</taxon>
        <taxon>Panpulmonata</taxon>
        <taxon>Sacoglossa</taxon>
        <taxon>Placobranchoidea</taxon>
        <taxon>Plakobranchidae</taxon>
        <taxon>Plakobranchus</taxon>
    </lineage>
</organism>
<reference evidence="1 2" key="1">
    <citation type="journal article" date="2021" name="Elife">
        <title>Chloroplast acquisition without the gene transfer in kleptoplastic sea slugs, Plakobranchus ocellatus.</title>
        <authorList>
            <person name="Maeda T."/>
            <person name="Takahashi S."/>
            <person name="Yoshida T."/>
            <person name="Shimamura S."/>
            <person name="Takaki Y."/>
            <person name="Nagai Y."/>
            <person name="Toyoda A."/>
            <person name="Suzuki Y."/>
            <person name="Arimoto A."/>
            <person name="Ishii H."/>
            <person name="Satoh N."/>
            <person name="Nishiyama T."/>
            <person name="Hasebe M."/>
            <person name="Maruyama T."/>
            <person name="Minagawa J."/>
            <person name="Obokata J."/>
            <person name="Shigenobu S."/>
        </authorList>
    </citation>
    <scope>NUCLEOTIDE SEQUENCE [LARGE SCALE GENOMIC DNA]</scope>
</reference>
<dbReference type="AlphaFoldDB" id="A0AAV4DEX4"/>
<dbReference type="EMBL" id="BLXT01007821">
    <property type="protein sequence ID" value="GFO42807.1"/>
    <property type="molecule type" value="Genomic_DNA"/>
</dbReference>
<comment type="caution">
    <text evidence="1">The sequence shown here is derived from an EMBL/GenBank/DDBJ whole genome shotgun (WGS) entry which is preliminary data.</text>
</comment>
<dbReference type="Proteomes" id="UP000735302">
    <property type="component" value="Unassembled WGS sequence"/>
</dbReference>
<evidence type="ECO:0000313" key="2">
    <source>
        <dbReference type="Proteomes" id="UP000735302"/>
    </source>
</evidence>
<proteinExistence type="predicted"/>
<gene>
    <name evidence="1" type="ORF">PoB_006931200</name>
</gene>
<accession>A0AAV4DEX4</accession>
<name>A0AAV4DEX4_9GAST</name>
<protein>
    <submittedName>
        <fullName evidence="1">Uncharacterized protein</fullName>
    </submittedName>
</protein>
<keyword evidence="2" id="KW-1185">Reference proteome</keyword>
<sequence length="69" mass="7428">MPCSICVERWSKQNYADPAAMASLVSCLQRSVPLALMSHVDRDATPIEISSFTSSGLVSPAVNSRSTEQ</sequence>